<dbReference type="Proteomes" id="UP001501725">
    <property type="component" value="Unassembled WGS sequence"/>
</dbReference>
<dbReference type="SUPFAM" id="SSF54427">
    <property type="entry name" value="NTF2-like"/>
    <property type="match status" value="1"/>
</dbReference>
<reference evidence="2" key="1">
    <citation type="journal article" date="2019" name="Int. J. Syst. Evol. Microbiol.">
        <title>The Global Catalogue of Microorganisms (GCM) 10K type strain sequencing project: providing services to taxonomists for standard genome sequencing and annotation.</title>
        <authorList>
            <consortium name="The Broad Institute Genomics Platform"/>
            <consortium name="The Broad Institute Genome Sequencing Center for Infectious Disease"/>
            <person name="Wu L."/>
            <person name="Ma J."/>
        </authorList>
    </citation>
    <scope>NUCLEOTIDE SEQUENCE [LARGE SCALE GENOMIC DNA]</scope>
    <source>
        <strain evidence="2">JCM 17919</strain>
    </source>
</reference>
<dbReference type="InterPro" id="IPR032710">
    <property type="entry name" value="NTF2-like_dom_sf"/>
</dbReference>
<comment type="caution">
    <text evidence="1">The sequence shown here is derived from an EMBL/GenBank/DDBJ whole genome shotgun (WGS) entry which is preliminary data.</text>
</comment>
<keyword evidence="2" id="KW-1185">Reference proteome</keyword>
<protein>
    <recommendedName>
        <fullName evidence="3">DUF4440 domain-containing protein</fullName>
    </recommendedName>
</protein>
<evidence type="ECO:0000313" key="1">
    <source>
        <dbReference type="EMBL" id="GAA4324789.1"/>
    </source>
</evidence>
<gene>
    <name evidence="1" type="ORF">GCM10023184_12400</name>
</gene>
<organism evidence="1 2">
    <name type="scientific">Flaviaesturariibacter amylovorans</name>
    <dbReference type="NCBI Taxonomy" id="1084520"/>
    <lineage>
        <taxon>Bacteria</taxon>
        <taxon>Pseudomonadati</taxon>
        <taxon>Bacteroidota</taxon>
        <taxon>Chitinophagia</taxon>
        <taxon>Chitinophagales</taxon>
        <taxon>Chitinophagaceae</taxon>
        <taxon>Flaviaestuariibacter</taxon>
    </lineage>
</organism>
<accession>A0ABP8GI48</accession>
<evidence type="ECO:0008006" key="3">
    <source>
        <dbReference type="Google" id="ProtNLM"/>
    </source>
</evidence>
<name>A0ABP8GI48_9BACT</name>
<dbReference type="Gene3D" id="3.10.450.50">
    <property type="match status" value="1"/>
</dbReference>
<sequence>MVETEVRFAAHSVEHGTRAAFLAFMDTAAIMFEKGVAVKAYPMWEARPNNPGVLHWMPVINELAASGDWGFTLGPWTFQPRTEQDSVVARGHFITVWKRGADGSWKFIFDCGTDSGDESLHLLYTFNAPKTRGTVESLMAAERLLDGRLLLGDTMVRRRFRSPSSAFCREARPIALMPREQDTLLAALPARIAFSPVGHMIAPSGDLAVVYGTIAGASGKPEPYVRIWRHEAAGWKIAAELLRM</sequence>
<evidence type="ECO:0000313" key="2">
    <source>
        <dbReference type="Proteomes" id="UP001501725"/>
    </source>
</evidence>
<proteinExistence type="predicted"/>
<dbReference type="EMBL" id="BAABGY010000005">
    <property type="protein sequence ID" value="GAA4324789.1"/>
    <property type="molecule type" value="Genomic_DNA"/>
</dbReference>